<dbReference type="AlphaFoldDB" id="A0A6J7IFH4"/>
<dbReference type="InterPro" id="IPR041669">
    <property type="entry name" value="TetR_C_15"/>
</dbReference>
<reference evidence="3" key="1">
    <citation type="submission" date="2020-05" db="EMBL/GenBank/DDBJ databases">
        <authorList>
            <person name="Chiriac C."/>
            <person name="Salcher M."/>
            <person name="Ghai R."/>
            <person name="Kavagutti S V."/>
        </authorList>
    </citation>
    <scope>NUCLEOTIDE SEQUENCE</scope>
</reference>
<dbReference type="PROSITE" id="PS50977">
    <property type="entry name" value="HTH_TETR_2"/>
    <property type="match status" value="1"/>
</dbReference>
<sequence length="208" mass="22766">MSPEREGAARRSPVRDRDVVTADAIVAAAGEVFARHGYEGGTAERIADRAGVSLGTVYEQFPDKDAILVALVERHLDDASAALTPLLTDMVTQAPPIEDGVCRMLRALVALHRTHPALHRVLFEEAPRPEALRRRLERTVEAAVEAVHGYLVARPEVRVPDHAVAAQLVVQVAESVTHGLVLHPQDGADPEAYVRETERMLVRYLTGR</sequence>
<accession>A0A6J7IFH4</accession>
<dbReference type="GO" id="GO:0000976">
    <property type="term" value="F:transcription cis-regulatory region binding"/>
    <property type="evidence" value="ECO:0007669"/>
    <property type="project" value="TreeGrafter"/>
</dbReference>
<dbReference type="InterPro" id="IPR009057">
    <property type="entry name" value="Homeodomain-like_sf"/>
</dbReference>
<dbReference type="Pfam" id="PF17918">
    <property type="entry name" value="TetR_C_15"/>
    <property type="match status" value="1"/>
</dbReference>
<dbReference type="PRINTS" id="PR00455">
    <property type="entry name" value="HTHTETR"/>
</dbReference>
<protein>
    <submittedName>
        <fullName evidence="3">Unannotated protein</fullName>
    </submittedName>
</protein>
<dbReference type="InterPro" id="IPR001647">
    <property type="entry name" value="HTH_TetR"/>
</dbReference>
<organism evidence="3">
    <name type="scientific">freshwater metagenome</name>
    <dbReference type="NCBI Taxonomy" id="449393"/>
    <lineage>
        <taxon>unclassified sequences</taxon>
        <taxon>metagenomes</taxon>
        <taxon>ecological metagenomes</taxon>
    </lineage>
</organism>
<name>A0A6J7IFH4_9ZZZZ</name>
<dbReference type="Pfam" id="PF00440">
    <property type="entry name" value="TetR_N"/>
    <property type="match status" value="1"/>
</dbReference>
<dbReference type="PANTHER" id="PTHR30055">
    <property type="entry name" value="HTH-TYPE TRANSCRIPTIONAL REGULATOR RUTR"/>
    <property type="match status" value="1"/>
</dbReference>
<dbReference type="EMBL" id="CAFBMK010000156">
    <property type="protein sequence ID" value="CAB4929898.1"/>
    <property type="molecule type" value="Genomic_DNA"/>
</dbReference>
<keyword evidence="1" id="KW-0238">DNA-binding</keyword>
<dbReference type="InterPro" id="IPR036271">
    <property type="entry name" value="Tet_transcr_reg_TetR-rel_C_sf"/>
</dbReference>
<dbReference type="Gene3D" id="1.10.357.10">
    <property type="entry name" value="Tetracycline Repressor, domain 2"/>
    <property type="match status" value="1"/>
</dbReference>
<dbReference type="SUPFAM" id="SSF46689">
    <property type="entry name" value="Homeodomain-like"/>
    <property type="match status" value="1"/>
</dbReference>
<feature type="domain" description="HTH tetR-type" evidence="2">
    <location>
        <begin position="19"/>
        <end position="79"/>
    </location>
</feature>
<dbReference type="GO" id="GO:0003700">
    <property type="term" value="F:DNA-binding transcription factor activity"/>
    <property type="evidence" value="ECO:0007669"/>
    <property type="project" value="TreeGrafter"/>
</dbReference>
<evidence type="ECO:0000259" key="2">
    <source>
        <dbReference type="PROSITE" id="PS50977"/>
    </source>
</evidence>
<gene>
    <name evidence="3" type="ORF">UFOPK3564_02315</name>
</gene>
<dbReference type="InterPro" id="IPR050109">
    <property type="entry name" value="HTH-type_TetR-like_transc_reg"/>
</dbReference>
<evidence type="ECO:0000256" key="1">
    <source>
        <dbReference type="ARBA" id="ARBA00023125"/>
    </source>
</evidence>
<evidence type="ECO:0000313" key="3">
    <source>
        <dbReference type="EMBL" id="CAB4929898.1"/>
    </source>
</evidence>
<dbReference type="SUPFAM" id="SSF48498">
    <property type="entry name" value="Tetracyclin repressor-like, C-terminal domain"/>
    <property type="match status" value="1"/>
</dbReference>
<proteinExistence type="predicted"/>
<dbReference type="PANTHER" id="PTHR30055:SF223">
    <property type="entry name" value="HTH-TYPE TRANSCRIPTIONAL REGULATOR UIDR"/>
    <property type="match status" value="1"/>
</dbReference>